<name>A0AC58GR98_DANRE</name>
<dbReference type="RefSeq" id="XP_073772264.1">
    <property type="nucleotide sequence ID" value="XM_073916163.1"/>
</dbReference>
<evidence type="ECO:0000313" key="1">
    <source>
        <dbReference type="Proteomes" id="UP000000437"/>
    </source>
</evidence>
<reference evidence="2" key="1">
    <citation type="submission" date="2025-08" db="UniProtKB">
        <authorList>
            <consortium name="RefSeq"/>
        </authorList>
    </citation>
    <scope>IDENTIFICATION</scope>
    <source>
        <strain evidence="2">Tuebingen</strain>
        <tissue evidence="2">Fibroblasts and whole tissue</tissue>
    </source>
</reference>
<organism evidence="1 2">
    <name type="scientific">Danio rerio</name>
    <name type="common">Zebrafish</name>
    <name type="synonym">Brachydanio rerio</name>
    <dbReference type="NCBI Taxonomy" id="7955"/>
    <lineage>
        <taxon>Eukaryota</taxon>
        <taxon>Metazoa</taxon>
        <taxon>Chordata</taxon>
        <taxon>Craniata</taxon>
        <taxon>Vertebrata</taxon>
        <taxon>Euteleostomi</taxon>
        <taxon>Actinopterygii</taxon>
        <taxon>Neopterygii</taxon>
        <taxon>Teleostei</taxon>
        <taxon>Ostariophysi</taxon>
        <taxon>Cypriniformes</taxon>
        <taxon>Danionidae</taxon>
        <taxon>Danioninae</taxon>
        <taxon>Danio</taxon>
    </lineage>
</organism>
<evidence type="ECO:0000313" key="2">
    <source>
        <dbReference type="RefSeq" id="XP_073772264.1"/>
    </source>
</evidence>
<proteinExistence type="predicted"/>
<dbReference type="Proteomes" id="UP000000437">
    <property type="component" value="Chromosome 11"/>
</dbReference>
<accession>A0AC58GR98</accession>
<gene>
    <name evidence="2" type="primary">dtx3lb.2</name>
</gene>
<keyword evidence="1" id="KW-1185">Reference proteome</keyword>
<protein>
    <submittedName>
        <fullName evidence="2">Uncharacterized protein dtx3lb.2 isoform X1</fullName>
    </submittedName>
</protein>
<sequence length="1265" mass="139731">MSGKDPDDHYQGSSSHAAHNTWIKGHSPDNPTHQNVIQKQPTSKENPPNQASFSASSDGQNNNLATKNRTSSSSSRDDDDKDNVSNGQDSHTAGTETRDSRSLPDKVNALKLADNPDSTGPAKDTSSSSSDDQQNNHTSRDQDSGDPSDAESKDSRPDLNPKSDSQLKKDSGDPKGARDKDSGPPRNEMGQRRASDSEDSGHPSDSKDKYSGPPDNTSKSQSTQDSGDPKGARGQDSGPPTNELGKRRGRADSQDSDPLLNNKKQQGFQRQRSDSQDAASSSSDGQQANHVSDDHDADEPPETQDIGEFQIKVDWTEPFPERWRAKLQKAIQTWLGSLDGTFTAHSVELKKDQSRAEVQITPSSALGVLKNHPKASLKIKDIKDGKDKKDKEVTATIFLDCPKSKPVPQKSTMKESRASSPQVNNPMSVTSADTDTTNNVENVAPSDKSPLILPLHLSWYIYNAYKKELETIGKRHGVTFSAQVLISVNATENPRPDSVSKATDEFEELVQGCMSSFSDATVHHNDMDADIVKNAIDSIKSQKTKLMFTLTDSDGLFLGPKKFTDMIKEETRGERGESQSNSRPIPMNIDSNAYLMGVDSSFPPQSRPSLLMSTQDLPTQLEMDKVYWDLMKLSYEEQLSDLEAKYGVSFTADLQKNVVKVQARSKGDQHVNLEGHAVRALTNLYQKLASAAVSCELSKPADQTDVRSAVEKLQQRYCVVAAERLSRLRLAGLPEHLGPAIAETEKILQRKVFDDKMKTLIGYSEDIPYARGIKLNQMPDYGAGAAGGADLDERVNFRSQIKRESSFSEDSKGNSGHDSKDAAAEEDKCVICMDSFTDKQKLKCGHEFCRDCLKQSVESLGSICPVCKEVFGKLEGNQPKGTMQVNKSSLSLPGYPHCGSIEIYYNIPNGTQTKKHPNPGKPYYGTTRRAYLPDNHEGREVLALLQRAFNQKLIFTVGTSTTTDAQNAVTWNDIHHKTNTSGGPERNGYPDPAYLKRVKYELKVKGIERKKRTLESPIKYELQKEMFDDKMKKTRGINLMSDYGAGAAGGPEQDERVNFKGQIKKEVCFNKDSKGNSGHNSKDETCVICMDSFTDKHKLKCGHEFCRDCLRMSVMLVGSICPVCKEVFGKLEGNQPDGTMRVTMSRISLPGYPRCGSIEILYNIPSGTQTTKHPNPGKPYYGTTRRAYLPDNNEGREVLALLQRAFDQKLIFTVRTSTTSVQNAVTWNDIHHKTNISGGPERNGYPDPDYLKRVKDQLKAKGIEL</sequence>